<dbReference type="PANTHER" id="PTHR30346:SF0">
    <property type="entry name" value="HCA OPERON TRANSCRIPTIONAL ACTIVATOR HCAR"/>
    <property type="match status" value="1"/>
</dbReference>
<evidence type="ECO:0000256" key="3">
    <source>
        <dbReference type="ARBA" id="ARBA00023125"/>
    </source>
</evidence>
<dbReference type="InterPro" id="IPR036390">
    <property type="entry name" value="WH_DNA-bd_sf"/>
</dbReference>
<dbReference type="Gene3D" id="1.10.10.10">
    <property type="entry name" value="Winged helix-like DNA-binding domain superfamily/Winged helix DNA-binding domain"/>
    <property type="match status" value="1"/>
</dbReference>
<keyword evidence="7" id="KW-1185">Reference proteome</keyword>
<organism evidence="6 7">
    <name type="scientific">Sellimonas caecigallum</name>
    <dbReference type="NCBI Taxonomy" id="2592333"/>
    <lineage>
        <taxon>Bacteria</taxon>
        <taxon>Bacillati</taxon>
        <taxon>Bacillota</taxon>
        <taxon>Clostridia</taxon>
        <taxon>Lachnospirales</taxon>
        <taxon>Lachnospiraceae</taxon>
        <taxon>Sellimonas</taxon>
    </lineage>
</organism>
<dbReference type="PROSITE" id="PS50931">
    <property type="entry name" value="HTH_LYSR"/>
    <property type="match status" value="1"/>
</dbReference>
<evidence type="ECO:0000256" key="1">
    <source>
        <dbReference type="ARBA" id="ARBA00009437"/>
    </source>
</evidence>
<dbReference type="InterPro" id="IPR036388">
    <property type="entry name" value="WH-like_DNA-bd_sf"/>
</dbReference>
<evidence type="ECO:0000313" key="7">
    <source>
        <dbReference type="Proteomes" id="UP000779049"/>
    </source>
</evidence>
<dbReference type="Pfam" id="PF03466">
    <property type="entry name" value="LysR_substrate"/>
    <property type="match status" value="1"/>
</dbReference>
<comment type="similarity">
    <text evidence="1">Belongs to the LysR transcriptional regulatory family.</text>
</comment>
<dbReference type="PRINTS" id="PR00039">
    <property type="entry name" value="HTHLYSR"/>
</dbReference>
<name>A0ABS7L3V3_9FIRM</name>
<dbReference type="InterPro" id="IPR005119">
    <property type="entry name" value="LysR_subst-bd"/>
</dbReference>
<accession>A0ABS7L3V3</accession>
<dbReference type="CDD" id="cd05466">
    <property type="entry name" value="PBP2_LTTR_substrate"/>
    <property type="match status" value="1"/>
</dbReference>
<dbReference type="Gene3D" id="3.40.190.290">
    <property type="match status" value="1"/>
</dbReference>
<dbReference type="Pfam" id="PF00126">
    <property type="entry name" value="HTH_1"/>
    <property type="match status" value="1"/>
</dbReference>
<keyword evidence="4" id="KW-0804">Transcription</keyword>
<dbReference type="SUPFAM" id="SSF46785">
    <property type="entry name" value="Winged helix' DNA-binding domain"/>
    <property type="match status" value="1"/>
</dbReference>
<protein>
    <submittedName>
        <fullName evidence="6">LysR family transcriptional regulator</fullName>
    </submittedName>
</protein>
<dbReference type="EMBL" id="VIRV01000001">
    <property type="protein sequence ID" value="MBY0757700.1"/>
    <property type="molecule type" value="Genomic_DNA"/>
</dbReference>
<feature type="domain" description="HTH lysR-type" evidence="5">
    <location>
        <begin position="2"/>
        <end position="59"/>
    </location>
</feature>
<evidence type="ECO:0000256" key="2">
    <source>
        <dbReference type="ARBA" id="ARBA00023015"/>
    </source>
</evidence>
<gene>
    <name evidence="6" type="ORF">FLB61_01035</name>
</gene>
<dbReference type="RefSeq" id="WP_330620544.1">
    <property type="nucleotide sequence ID" value="NZ_CP173660.1"/>
</dbReference>
<sequence length="299" mass="34397">MMYNPQLETFICVVDSGSFSKAAEKLYITSPAVIKQINSLEDSLNLQLFERTHRGLIVTKAGKSLYKDAKYVIQYCKESMERAESAMNDTEEVIRIGASPMTPPQVFMTLWPKIQKYCPELKFKLIPFENTPENAREILANLGQNIDVVAGIFDDAMLNLRKCSGIEISKEPFCCGVSLHHRLAEKESLTLEDLHGENLLLIRRGWSKYVDILRDDLWKNHPEIQVIDFEFYDTEIFNRCENSDDILLAIPNWESVHPLIKILPVKWKYEIPFGLLYANEPSKKVKRLLSAVRKVVGDR</sequence>
<dbReference type="PANTHER" id="PTHR30346">
    <property type="entry name" value="TRANSCRIPTIONAL DUAL REGULATOR HCAR-RELATED"/>
    <property type="match status" value="1"/>
</dbReference>
<proteinExistence type="inferred from homology"/>
<dbReference type="Proteomes" id="UP000779049">
    <property type="component" value="Unassembled WGS sequence"/>
</dbReference>
<keyword evidence="2" id="KW-0805">Transcription regulation</keyword>
<reference evidence="6 7" key="1">
    <citation type="journal article" date="2020" name="New Microbes New Infect">
        <title>Sellimonas caecigallum sp. nov., description and genome sequence of a new member of the Sellimonas genus isolated from the cecum of feral chicken.</title>
        <authorList>
            <person name="Wongkuna S."/>
            <person name="Ghimire S."/>
            <person name="Antony L."/>
            <person name="Chankhamhaengdecha S."/>
            <person name="Janvilisri T."/>
            <person name="Scaria J."/>
        </authorList>
    </citation>
    <scope>NUCLEOTIDE SEQUENCE [LARGE SCALE GENOMIC DNA]</scope>
    <source>
        <strain evidence="6 7">SW451</strain>
    </source>
</reference>
<comment type="caution">
    <text evidence="6">The sequence shown here is derived from an EMBL/GenBank/DDBJ whole genome shotgun (WGS) entry which is preliminary data.</text>
</comment>
<evidence type="ECO:0000259" key="5">
    <source>
        <dbReference type="PROSITE" id="PS50931"/>
    </source>
</evidence>
<evidence type="ECO:0000256" key="4">
    <source>
        <dbReference type="ARBA" id="ARBA00023163"/>
    </source>
</evidence>
<dbReference type="InterPro" id="IPR000847">
    <property type="entry name" value="LysR_HTH_N"/>
</dbReference>
<dbReference type="SUPFAM" id="SSF53850">
    <property type="entry name" value="Periplasmic binding protein-like II"/>
    <property type="match status" value="1"/>
</dbReference>
<evidence type="ECO:0000313" key="6">
    <source>
        <dbReference type="EMBL" id="MBY0757700.1"/>
    </source>
</evidence>
<keyword evidence="3" id="KW-0238">DNA-binding</keyword>